<comment type="cofactor">
    <cofactor evidence="1">
        <name>FAD</name>
        <dbReference type="ChEBI" id="CHEBI:57692"/>
    </cofactor>
</comment>
<dbReference type="InterPro" id="IPR012675">
    <property type="entry name" value="Beta-grasp_dom_sf"/>
</dbReference>
<evidence type="ECO:0000313" key="12">
    <source>
        <dbReference type="Proteomes" id="UP001517367"/>
    </source>
</evidence>
<accession>A0ABW9JEB4</accession>
<dbReference type="PRINTS" id="PR00406">
    <property type="entry name" value="CYTB5RDTASE"/>
</dbReference>
<dbReference type="PROSITE" id="PS51384">
    <property type="entry name" value="FAD_FR"/>
    <property type="match status" value="1"/>
</dbReference>
<evidence type="ECO:0000259" key="9">
    <source>
        <dbReference type="PROSITE" id="PS51085"/>
    </source>
</evidence>
<dbReference type="Proteomes" id="UP001517367">
    <property type="component" value="Unassembled WGS sequence"/>
</dbReference>
<gene>
    <name evidence="11" type="ORF">E5L68_005095</name>
</gene>
<dbReference type="PROSITE" id="PS00197">
    <property type="entry name" value="2FE2S_FER_1"/>
    <property type="match status" value="1"/>
</dbReference>
<evidence type="ECO:0000256" key="4">
    <source>
        <dbReference type="ARBA" id="ARBA00022723"/>
    </source>
</evidence>
<dbReference type="SUPFAM" id="SSF52343">
    <property type="entry name" value="Ferredoxin reductase-like, C-terminal NADP-linked domain"/>
    <property type="match status" value="1"/>
</dbReference>
<feature type="domain" description="FAD-binding FR-type" evidence="10">
    <location>
        <begin position="24"/>
        <end position="127"/>
    </location>
</feature>
<dbReference type="InterPro" id="IPR017938">
    <property type="entry name" value="Riboflavin_synthase-like_b-brl"/>
</dbReference>
<dbReference type="PANTHER" id="PTHR47354">
    <property type="entry name" value="NADH OXIDOREDUCTASE HCR"/>
    <property type="match status" value="1"/>
</dbReference>
<dbReference type="InterPro" id="IPR008333">
    <property type="entry name" value="Cbr1-like_FAD-bd_dom"/>
</dbReference>
<dbReference type="Pfam" id="PF00970">
    <property type="entry name" value="FAD_binding_6"/>
    <property type="match status" value="1"/>
</dbReference>
<dbReference type="InterPro" id="IPR050415">
    <property type="entry name" value="MRET"/>
</dbReference>
<evidence type="ECO:0000256" key="1">
    <source>
        <dbReference type="ARBA" id="ARBA00001974"/>
    </source>
</evidence>
<proteinExistence type="predicted"/>
<organism evidence="11 12">
    <name type="scientific">Pedobacter helvus</name>
    <dbReference type="NCBI Taxonomy" id="2563444"/>
    <lineage>
        <taxon>Bacteria</taxon>
        <taxon>Pseudomonadati</taxon>
        <taxon>Bacteroidota</taxon>
        <taxon>Sphingobacteriia</taxon>
        <taxon>Sphingobacteriales</taxon>
        <taxon>Sphingobacteriaceae</taxon>
        <taxon>Pedobacter</taxon>
    </lineage>
</organism>
<dbReference type="Pfam" id="PF00111">
    <property type="entry name" value="Fer2"/>
    <property type="match status" value="1"/>
</dbReference>
<keyword evidence="3" id="KW-0001">2Fe-2S</keyword>
<comment type="caution">
    <text evidence="11">The sequence shown here is derived from an EMBL/GenBank/DDBJ whole genome shotgun (WGS) entry which is preliminary data.</text>
</comment>
<keyword evidence="2" id="KW-0285">Flavoprotein</keyword>
<evidence type="ECO:0000313" key="11">
    <source>
        <dbReference type="EMBL" id="MFN0290754.1"/>
    </source>
</evidence>
<evidence type="ECO:0000256" key="8">
    <source>
        <dbReference type="ARBA" id="ARBA00023014"/>
    </source>
</evidence>
<reference evidence="11 12" key="1">
    <citation type="submission" date="2024-12" db="EMBL/GenBank/DDBJ databases">
        <authorList>
            <person name="Hu S."/>
        </authorList>
    </citation>
    <scope>NUCLEOTIDE SEQUENCE [LARGE SCALE GENOMIC DNA]</scope>
    <source>
        <strain evidence="11 12">P-25</strain>
    </source>
</reference>
<keyword evidence="4" id="KW-0479">Metal-binding</keyword>
<name>A0ABW9JEB4_9SPHI</name>
<evidence type="ECO:0000256" key="2">
    <source>
        <dbReference type="ARBA" id="ARBA00022630"/>
    </source>
</evidence>
<keyword evidence="12" id="KW-1185">Reference proteome</keyword>
<feature type="domain" description="2Fe-2S ferredoxin-type" evidence="9">
    <location>
        <begin position="285"/>
        <end position="373"/>
    </location>
</feature>
<dbReference type="Pfam" id="PF00175">
    <property type="entry name" value="NAD_binding_1"/>
    <property type="match status" value="1"/>
</dbReference>
<evidence type="ECO:0000256" key="7">
    <source>
        <dbReference type="ARBA" id="ARBA00023004"/>
    </source>
</evidence>
<dbReference type="EMBL" id="SRMP02000005">
    <property type="protein sequence ID" value="MFN0290754.1"/>
    <property type="molecule type" value="Genomic_DNA"/>
</dbReference>
<dbReference type="InterPro" id="IPR017927">
    <property type="entry name" value="FAD-bd_FR_type"/>
</dbReference>
<keyword evidence="5" id="KW-0274">FAD</keyword>
<dbReference type="PROSITE" id="PS51085">
    <property type="entry name" value="2FE2S_FER_2"/>
    <property type="match status" value="1"/>
</dbReference>
<dbReference type="CDD" id="cd06214">
    <property type="entry name" value="PA_degradation_oxidoreductase_like"/>
    <property type="match status" value="1"/>
</dbReference>
<evidence type="ECO:0000256" key="5">
    <source>
        <dbReference type="ARBA" id="ARBA00022827"/>
    </source>
</evidence>
<evidence type="ECO:0000259" key="10">
    <source>
        <dbReference type="PROSITE" id="PS51384"/>
    </source>
</evidence>
<dbReference type="InterPro" id="IPR006058">
    <property type="entry name" value="2Fe2S_fd_BS"/>
</dbReference>
<dbReference type="Gene3D" id="3.40.50.80">
    <property type="entry name" value="Nucleotide-binding domain of ferredoxin-NADP reductase (FNR) module"/>
    <property type="match status" value="1"/>
</dbReference>
<evidence type="ECO:0000256" key="3">
    <source>
        <dbReference type="ARBA" id="ARBA00022714"/>
    </source>
</evidence>
<dbReference type="SUPFAM" id="SSF63380">
    <property type="entry name" value="Riboflavin synthase domain-like"/>
    <property type="match status" value="1"/>
</dbReference>
<dbReference type="SUPFAM" id="SSF54292">
    <property type="entry name" value="2Fe-2S ferredoxin-like"/>
    <property type="match status" value="1"/>
</dbReference>
<dbReference type="InterPro" id="IPR001041">
    <property type="entry name" value="2Fe-2S_ferredoxin-type"/>
</dbReference>
<dbReference type="InterPro" id="IPR001709">
    <property type="entry name" value="Flavoprot_Pyr_Nucl_cyt_Rdtase"/>
</dbReference>
<dbReference type="Gene3D" id="3.10.20.30">
    <property type="match status" value="1"/>
</dbReference>
<dbReference type="CDD" id="cd00207">
    <property type="entry name" value="fer2"/>
    <property type="match status" value="1"/>
</dbReference>
<dbReference type="PANTHER" id="PTHR47354:SF8">
    <property type="entry name" value="1,2-PHENYLACETYL-COA EPOXIDASE, SUBUNIT E"/>
    <property type="match status" value="1"/>
</dbReference>
<sequence>MRRTYLRLKFTALFYFLLSTFEDMTLQQLKVTQVRQEVNEVITVKLAPITGSKPVYKAGQFLTLAFNVGDKELRRSYSAYSSPLVNEPLAIAVKLVENGEISRFLHHSLRAGDIVEVTAPNGMFFYEPEHQKERTVFLFAAGVGITPLFSILKTALVGEQKSKIVLIYSSRSAEETLFLAELEEWQSSYPDRFKLIHLFSSSKNLFRARLNGFLVHELIREQLSFNKEDALFYICGPVDYMDVCRISILGAGYKPHQVKRETFVLPEDEIDEDDSTEKVVDKGTYSVNLIFQGETHHLQVPWPKRILDVALEHKIKIPYSCSGGVCSTCAATCIAGGVRMDYNEVLTDDEIARGGVLVCTGHPTENGTTITWG</sequence>
<dbReference type="InterPro" id="IPR039261">
    <property type="entry name" value="FNR_nucleotide-bd"/>
</dbReference>
<keyword evidence="8" id="KW-0411">Iron-sulfur</keyword>
<dbReference type="InterPro" id="IPR036010">
    <property type="entry name" value="2Fe-2S_ferredoxin-like_sf"/>
</dbReference>
<keyword evidence="6" id="KW-0560">Oxidoreductase</keyword>
<dbReference type="RefSeq" id="WP_317130721.1">
    <property type="nucleotide sequence ID" value="NZ_SRMP02000005.1"/>
</dbReference>
<keyword evidence="7" id="KW-0408">Iron</keyword>
<evidence type="ECO:0000256" key="6">
    <source>
        <dbReference type="ARBA" id="ARBA00023002"/>
    </source>
</evidence>
<dbReference type="Gene3D" id="2.40.30.10">
    <property type="entry name" value="Translation factors"/>
    <property type="match status" value="1"/>
</dbReference>
<protein>
    <submittedName>
        <fullName evidence="11">2Fe-2S iron-sulfur cluster-binding protein</fullName>
    </submittedName>
</protein>
<dbReference type="InterPro" id="IPR001433">
    <property type="entry name" value="OxRdtase_FAD/NAD-bd"/>
</dbReference>
<dbReference type="PRINTS" id="PR00371">
    <property type="entry name" value="FPNCR"/>
</dbReference>